<protein>
    <submittedName>
        <fullName evidence="3">DUF4064 domain-containing protein</fullName>
    </submittedName>
</protein>
<gene>
    <name evidence="3" type="ORF">ACFFLI_02725</name>
</gene>
<comment type="caution">
    <text evidence="3">The sequence shown here is derived from an EMBL/GenBank/DDBJ whole genome shotgun (WGS) entry which is preliminary data.</text>
</comment>
<dbReference type="EMBL" id="JBHLZY010000005">
    <property type="protein sequence ID" value="MFB9768785.1"/>
    <property type="molecule type" value="Genomic_DNA"/>
</dbReference>
<evidence type="ECO:0000313" key="3">
    <source>
        <dbReference type="EMBL" id="MFB9768785.1"/>
    </source>
</evidence>
<name>A0ABV5WRJ9_9LACO</name>
<dbReference type="InterPro" id="IPR025273">
    <property type="entry name" value="DUF4064"/>
</dbReference>
<dbReference type="Proteomes" id="UP001589691">
    <property type="component" value="Unassembled WGS sequence"/>
</dbReference>
<feature type="transmembrane region" description="Helical" evidence="1">
    <location>
        <begin position="53"/>
        <end position="73"/>
    </location>
</feature>
<proteinExistence type="predicted"/>
<evidence type="ECO:0000259" key="2">
    <source>
        <dbReference type="Pfam" id="PF13273"/>
    </source>
</evidence>
<organism evidence="3 4">
    <name type="scientific">Lactiplantibacillus modestisalitolerans</name>
    <dbReference type="NCBI Taxonomy" id="1457219"/>
    <lineage>
        <taxon>Bacteria</taxon>
        <taxon>Bacillati</taxon>
        <taxon>Bacillota</taxon>
        <taxon>Bacilli</taxon>
        <taxon>Lactobacillales</taxon>
        <taxon>Lactobacillaceae</taxon>
        <taxon>Lactiplantibacillus</taxon>
    </lineage>
</organism>
<feature type="transmembrane region" description="Helical" evidence="1">
    <location>
        <begin position="80"/>
        <end position="113"/>
    </location>
</feature>
<keyword evidence="4" id="KW-1185">Reference proteome</keyword>
<evidence type="ECO:0000313" key="4">
    <source>
        <dbReference type="Proteomes" id="UP001589691"/>
    </source>
</evidence>
<accession>A0ABV5WRJ9</accession>
<keyword evidence="1" id="KW-1133">Transmembrane helix</keyword>
<dbReference type="RefSeq" id="WP_137642292.1">
    <property type="nucleotide sequence ID" value="NZ_BJEA01000007.1"/>
</dbReference>
<keyword evidence="1" id="KW-0472">Membrane</keyword>
<feature type="transmembrane region" description="Helical" evidence="1">
    <location>
        <begin position="21"/>
        <end position="47"/>
    </location>
</feature>
<dbReference type="Pfam" id="PF13273">
    <property type="entry name" value="DUF4064"/>
    <property type="match status" value="1"/>
</dbReference>
<evidence type="ECO:0000256" key="1">
    <source>
        <dbReference type="SAM" id="Phobius"/>
    </source>
</evidence>
<feature type="domain" description="DUF4064" evidence="2">
    <location>
        <begin position="15"/>
        <end position="95"/>
    </location>
</feature>
<reference evidence="3 4" key="1">
    <citation type="submission" date="2024-09" db="EMBL/GenBank/DDBJ databases">
        <authorList>
            <person name="Sun Q."/>
            <person name="Mori K."/>
        </authorList>
    </citation>
    <scope>NUCLEOTIDE SEQUENCE [LARGE SCALE GENOMIC DNA]</scope>
    <source>
        <strain evidence="3 4">TBRC 4576</strain>
    </source>
</reference>
<sequence>MSKSTNIASPTSGRSRVAEQVLGILGGVCGMGAGVAAMFLGAVSSALGDNNDISTAGFGCIAVSFLAIIFAIMVKRNPRLIGWLLIASGVINFITVGLFGILSGLLLVLAGLLTFRK</sequence>
<keyword evidence="1" id="KW-0812">Transmembrane</keyword>